<name>A0ABV5HTM3_9VIBR</name>
<comment type="caution">
    <text evidence="2">The sequence shown here is derived from an EMBL/GenBank/DDBJ whole genome shotgun (WGS) entry which is preliminary data.</text>
</comment>
<evidence type="ECO:0000256" key="1">
    <source>
        <dbReference type="SAM" id="SignalP"/>
    </source>
</evidence>
<sequence length="338" mass="37990">MKALRNPVAILFTTLLAACSHSPSSQKATPVATLDDPASIQVPTFVMRGQIVLGREAQSFMPCESQHQFWLDASDDKLAQLKPLLSAPYEPLYAELVGHLAPPSRTGLDADFTSRFVVDHFNFISADNPELCRQPNKPTRALGTEPFWSVEFDQQKLIQRQVDAAPQPLVVTSRRIRRDQRFYQLENGFLQLDKRSCSDGMSDNLYGWQAEFRHDGHEYQGCGAISNLDVTQKWSATYQAQANDASNFTVTMTLNDDHSATTVYGYQNGDADSVENGYWQQLNDNQVQVVMTRHQRQYLVSKRIFTVDGNTLKAEKEQVGDVIYTIANGGLTLYKAQQ</sequence>
<reference evidence="2 3" key="1">
    <citation type="submission" date="2024-09" db="EMBL/GenBank/DDBJ databases">
        <authorList>
            <person name="Sun Q."/>
            <person name="Mori K."/>
        </authorList>
    </citation>
    <scope>NUCLEOTIDE SEQUENCE [LARGE SCALE GENOMIC DNA]</scope>
    <source>
        <strain evidence="2 3">CECT 8064</strain>
    </source>
</reference>
<accession>A0ABV5HTM3</accession>
<keyword evidence="1" id="KW-0732">Signal</keyword>
<feature type="signal peptide" evidence="1">
    <location>
        <begin position="1"/>
        <end position="17"/>
    </location>
</feature>
<proteinExistence type="predicted"/>
<dbReference type="PROSITE" id="PS51257">
    <property type="entry name" value="PROKAR_LIPOPROTEIN"/>
    <property type="match status" value="1"/>
</dbReference>
<dbReference type="EMBL" id="JBHMEP010000013">
    <property type="protein sequence ID" value="MFB9137459.1"/>
    <property type="molecule type" value="Genomic_DNA"/>
</dbReference>
<evidence type="ECO:0008006" key="4">
    <source>
        <dbReference type="Google" id="ProtNLM"/>
    </source>
</evidence>
<dbReference type="Proteomes" id="UP001589645">
    <property type="component" value="Unassembled WGS sequence"/>
</dbReference>
<evidence type="ECO:0000313" key="2">
    <source>
        <dbReference type="EMBL" id="MFB9137459.1"/>
    </source>
</evidence>
<dbReference type="RefSeq" id="WP_390197121.1">
    <property type="nucleotide sequence ID" value="NZ_JBHMEP010000013.1"/>
</dbReference>
<keyword evidence="3" id="KW-1185">Reference proteome</keyword>
<feature type="chain" id="PRO_5045768972" description="Lipoprotein" evidence="1">
    <location>
        <begin position="18"/>
        <end position="338"/>
    </location>
</feature>
<evidence type="ECO:0000313" key="3">
    <source>
        <dbReference type="Proteomes" id="UP001589645"/>
    </source>
</evidence>
<gene>
    <name evidence="2" type="ORF">ACFFUV_21080</name>
</gene>
<protein>
    <recommendedName>
        <fullName evidence="4">Lipoprotein</fullName>
    </recommendedName>
</protein>
<organism evidence="2 3">
    <name type="scientific">Vibrio olivae</name>
    <dbReference type="NCBI Taxonomy" id="1243002"/>
    <lineage>
        <taxon>Bacteria</taxon>
        <taxon>Pseudomonadati</taxon>
        <taxon>Pseudomonadota</taxon>
        <taxon>Gammaproteobacteria</taxon>
        <taxon>Vibrionales</taxon>
        <taxon>Vibrionaceae</taxon>
        <taxon>Vibrio</taxon>
    </lineage>
</organism>